<dbReference type="EMBL" id="JBICCN010000254">
    <property type="protein sequence ID" value="KAL3082819.1"/>
    <property type="molecule type" value="Genomic_DNA"/>
</dbReference>
<evidence type="ECO:0008006" key="4">
    <source>
        <dbReference type="Google" id="ProtNLM"/>
    </source>
</evidence>
<name>A0ABD2IS38_HETSC</name>
<keyword evidence="3" id="KW-1185">Reference proteome</keyword>
<evidence type="ECO:0000256" key="1">
    <source>
        <dbReference type="SAM" id="MobiDB-lite"/>
    </source>
</evidence>
<dbReference type="Proteomes" id="UP001620645">
    <property type="component" value="Unassembled WGS sequence"/>
</dbReference>
<feature type="compositionally biased region" description="Basic and acidic residues" evidence="1">
    <location>
        <begin position="194"/>
        <end position="214"/>
    </location>
</feature>
<reference evidence="2 3" key="1">
    <citation type="submission" date="2024-10" db="EMBL/GenBank/DDBJ databases">
        <authorList>
            <person name="Kim D."/>
        </authorList>
    </citation>
    <scope>NUCLEOTIDE SEQUENCE [LARGE SCALE GENOMIC DNA]</scope>
    <source>
        <strain evidence="2">Taebaek</strain>
    </source>
</reference>
<feature type="compositionally biased region" description="Basic and acidic residues" evidence="1">
    <location>
        <begin position="106"/>
        <end position="187"/>
    </location>
</feature>
<sequence length="346" mass="39917">MRSVKNARRNHKISTWKNRPKRKNNARKKADKAKQWQRNSGRERRQILETEGKREEGQHKKKKRIRTEKEEEETMRAGKASAKVGGNGNNEKCMTAEALKNVQVNQKHEKEKSVGRKGENGQKREETEEKEKEKGKKETIEMEKKENCAELANLDEKKEERKGGKGEEKQQQKKKRVEEKGQTKHLMENGVGGEKGKGAAEKESNTDQKTKREGGYGGGDTVETDRLQTQQNGGETITQFVRDVHKLANSVDEIQRMATPLNPIKIEPLRLERITRQTTERKPREHKLLETDIQYCEHMISKHGDDYEAMSRDPTNAVGDAPTAIQRKLRIYRDFMKHQQQNEASA</sequence>
<accession>A0ABD2IS38</accession>
<evidence type="ECO:0000313" key="3">
    <source>
        <dbReference type="Proteomes" id="UP001620645"/>
    </source>
</evidence>
<feature type="region of interest" description="Disordered" evidence="1">
    <location>
        <begin position="1"/>
        <end position="237"/>
    </location>
</feature>
<feature type="compositionally biased region" description="Polar residues" evidence="1">
    <location>
        <begin position="227"/>
        <end position="237"/>
    </location>
</feature>
<dbReference type="AlphaFoldDB" id="A0ABD2IS38"/>
<proteinExistence type="predicted"/>
<gene>
    <name evidence="2" type="ORF">niasHS_010621</name>
</gene>
<protein>
    <recommendedName>
        <fullName evidence="4">Nucleolar protein 16</fullName>
    </recommendedName>
</protein>
<evidence type="ECO:0000313" key="2">
    <source>
        <dbReference type="EMBL" id="KAL3082819.1"/>
    </source>
</evidence>
<feature type="compositionally biased region" description="Basic residues" evidence="1">
    <location>
        <begin position="1"/>
        <end position="31"/>
    </location>
</feature>
<feature type="compositionally biased region" description="Basic and acidic residues" evidence="1">
    <location>
        <begin position="40"/>
        <end position="58"/>
    </location>
</feature>
<comment type="caution">
    <text evidence="2">The sequence shown here is derived from an EMBL/GenBank/DDBJ whole genome shotgun (WGS) entry which is preliminary data.</text>
</comment>
<organism evidence="2 3">
    <name type="scientific">Heterodera schachtii</name>
    <name type="common">Sugarbeet cyst nematode worm</name>
    <name type="synonym">Tylenchus schachtii</name>
    <dbReference type="NCBI Taxonomy" id="97005"/>
    <lineage>
        <taxon>Eukaryota</taxon>
        <taxon>Metazoa</taxon>
        <taxon>Ecdysozoa</taxon>
        <taxon>Nematoda</taxon>
        <taxon>Chromadorea</taxon>
        <taxon>Rhabditida</taxon>
        <taxon>Tylenchina</taxon>
        <taxon>Tylenchomorpha</taxon>
        <taxon>Tylenchoidea</taxon>
        <taxon>Heteroderidae</taxon>
        <taxon>Heteroderinae</taxon>
        <taxon>Heterodera</taxon>
    </lineage>
</organism>